<gene>
    <name evidence="1 3" type="primary">nuoD</name>
    <name evidence="3" type="ORF">LPTSP1_18860</name>
</gene>
<keyword evidence="1" id="KW-0472">Membrane</keyword>
<dbReference type="Gene3D" id="1.10.645.10">
    <property type="entry name" value="Cytochrome-c3 Hydrogenase, chain B"/>
    <property type="match status" value="1"/>
</dbReference>
<keyword evidence="1" id="KW-1003">Cell membrane</keyword>
<keyword evidence="4" id="KW-1185">Reference proteome</keyword>
<keyword evidence="1" id="KW-0874">Quinone</keyword>
<accession>A0A2P2D338</accession>
<evidence type="ECO:0000256" key="1">
    <source>
        <dbReference type="HAMAP-Rule" id="MF_01358"/>
    </source>
</evidence>
<dbReference type="HAMAP" id="MF_01358">
    <property type="entry name" value="NDH1_NuoD"/>
    <property type="match status" value="1"/>
</dbReference>
<dbReference type="EC" id="7.1.1.-" evidence="1"/>
<dbReference type="GO" id="GO:0051287">
    <property type="term" value="F:NAD binding"/>
    <property type="evidence" value="ECO:0007669"/>
    <property type="project" value="InterPro"/>
</dbReference>
<dbReference type="PANTHER" id="PTHR11993:SF10">
    <property type="entry name" value="NADH DEHYDROGENASE [UBIQUINONE] IRON-SULFUR PROTEIN 2, MITOCHONDRIAL"/>
    <property type="match status" value="1"/>
</dbReference>
<dbReference type="EMBL" id="BFAY01000011">
    <property type="protein sequence ID" value="GBF38891.1"/>
    <property type="molecule type" value="Genomic_DNA"/>
</dbReference>
<keyword evidence="1" id="KW-0520">NAD</keyword>
<evidence type="ECO:0000313" key="4">
    <source>
        <dbReference type="Proteomes" id="UP000245076"/>
    </source>
</evidence>
<keyword evidence="1" id="KW-0813">Transport</keyword>
<reference evidence="3 4" key="1">
    <citation type="submission" date="2018-02" db="EMBL/GenBank/DDBJ databases">
        <title>Novel Leptospira species isolated from soil and water in Japan.</title>
        <authorList>
            <person name="Nakao R."/>
            <person name="Masuzawa T."/>
        </authorList>
    </citation>
    <scope>NUCLEOTIDE SEQUENCE [LARGE SCALE GENOMIC DNA]</scope>
    <source>
        <strain evidence="3 4">E8</strain>
    </source>
</reference>
<dbReference type="InterPro" id="IPR029014">
    <property type="entry name" value="NiFe-Hase_large"/>
</dbReference>
<comment type="subunit">
    <text evidence="1">NDH-1 is composed of 14 different subunits. Subunits NuoB, C, D, E, F, and G constitute the peripheral sector of the complex.</text>
</comment>
<dbReference type="Pfam" id="PF00346">
    <property type="entry name" value="Complex1_49kDa"/>
    <property type="match status" value="1"/>
</dbReference>
<comment type="catalytic activity">
    <reaction evidence="1">
        <text>a quinone + NADH + 5 H(+)(in) = a quinol + NAD(+) + 4 H(+)(out)</text>
        <dbReference type="Rhea" id="RHEA:57888"/>
        <dbReference type="ChEBI" id="CHEBI:15378"/>
        <dbReference type="ChEBI" id="CHEBI:24646"/>
        <dbReference type="ChEBI" id="CHEBI:57540"/>
        <dbReference type="ChEBI" id="CHEBI:57945"/>
        <dbReference type="ChEBI" id="CHEBI:132124"/>
    </reaction>
</comment>
<keyword evidence="1 3" id="KW-0830">Ubiquinone</keyword>
<dbReference type="PANTHER" id="PTHR11993">
    <property type="entry name" value="NADH-UBIQUINONE OXIDOREDUCTASE 49 KDA SUBUNIT"/>
    <property type="match status" value="1"/>
</dbReference>
<dbReference type="GO" id="GO:0005886">
    <property type="term" value="C:plasma membrane"/>
    <property type="evidence" value="ECO:0007669"/>
    <property type="project" value="UniProtKB-SubCell"/>
</dbReference>
<dbReference type="SUPFAM" id="SSF56762">
    <property type="entry name" value="HydB/Nqo4-like"/>
    <property type="match status" value="1"/>
</dbReference>
<keyword evidence="1" id="KW-1278">Translocase</keyword>
<dbReference type="InterPro" id="IPR001135">
    <property type="entry name" value="NADH_Q_OxRdtase_suD"/>
</dbReference>
<comment type="subcellular location">
    <subcellularLocation>
        <location evidence="1">Cell membrane</location>
        <topology evidence="1">Peripheral membrane protein</topology>
        <orientation evidence="1">Cytoplasmic side</orientation>
    </subcellularLocation>
</comment>
<evidence type="ECO:0000313" key="3">
    <source>
        <dbReference type="EMBL" id="GBF38891.1"/>
    </source>
</evidence>
<sequence>MTAMYEKTAEHFSLKQKKLPEGHLLVNLGPSHPSTHGILQNVIQLDGERVVDAESVIGYVHRSFEKLGERYTYNQFLVCTDRMNYVSTPLNNIGWILTVEKMLEIEVPDKVTYVRMIVSELSRVMDHIICNGILGVDLGAFSGMLHLFHHRENIYQVLEKLTGARLTTTFCRVGGLEKDIYPEFEKDVKTIIKGLRPAIEEFQSLLVNNRIFMDRTEGVGGISAENAISYGYSGPNLRAAGVPWDIRKDDPYMFYDKVDFDIPVGEDGSVFHRTLVRMEEMRQSLRIVEQLINGLPTGAHHADIPHIYLPDKSKVYNNMEELIYHFKLIMHGIKVPKGEYYMATEAANGELGFYIVSEGEKSPWRVHVRRPCFWFYQSFPELVKGSLLADTVATMSSMNVIAGELDC</sequence>
<protein>
    <recommendedName>
        <fullName evidence="1">NADH-quinone oxidoreductase subunit D</fullName>
        <ecNumber evidence="1">7.1.1.-</ecNumber>
    </recommendedName>
    <alternativeName>
        <fullName evidence="1">NADH dehydrogenase I subunit D</fullName>
    </alternativeName>
    <alternativeName>
        <fullName evidence="1">NDH-1 subunit D</fullName>
    </alternativeName>
</protein>
<dbReference type="AlphaFoldDB" id="A0A2P2D338"/>
<dbReference type="NCBIfam" id="NF004739">
    <property type="entry name" value="PRK06075.1"/>
    <property type="match status" value="1"/>
</dbReference>
<name>A0A2P2D338_9LEPT</name>
<comment type="caution">
    <text evidence="3">The sequence shown here is derived from an EMBL/GenBank/DDBJ whole genome shotgun (WGS) entry which is preliminary data.</text>
</comment>
<proteinExistence type="inferred from homology"/>
<comment type="similarity">
    <text evidence="1">Belongs to the complex I 49 kDa subunit family.</text>
</comment>
<dbReference type="InterPro" id="IPR022885">
    <property type="entry name" value="NDH1_su_D/H"/>
</dbReference>
<dbReference type="GO" id="GO:0048038">
    <property type="term" value="F:quinone binding"/>
    <property type="evidence" value="ECO:0007669"/>
    <property type="project" value="UniProtKB-KW"/>
</dbReference>
<dbReference type="Proteomes" id="UP000245076">
    <property type="component" value="Unassembled WGS sequence"/>
</dbReference>
<feature type="domain" description="NADH-quinone oxidoreductase subunit D" evidence="2">
    <location>
        <begin position="137"/>
        <end position="406"/>
    </location>
</feature>
<evidence type="ECO:0000259" key="2">
    <source>
        <dbReference type="Pfam" id="PF00346"/>
    </source>
</evidence>
<comment type="function">
    <text evidence="1">NDH-1 shuttles electrons from NADH, via FMN and iron-sulfur (Fe-S) centers, to quinones in the respiratory chain. The immediate electron acceptor for the enzyme in this species is believed to be ubiquinone. Couples the redox reaction to proton translocation (for every two electrons transferred, four hydrogen ions are translocated across the cytoplasmic membrane), and thus conserves the redox energy in a proton gradient.</text>
</comment>
<dbReference type="GO" id="GO:0050136">
    <property type="term" value="F:NADH dehydrogenase (quinone) (non-electrogenic) activity"/>
    <property type="evidence" value="ECO:0007669"/>
    <property type="project" value="UniProtKB-UniRule"/>
</dbReference>
<organism evidence="3 4">
    <name type="scientific">Leptospira johnsonii</name>
    <dbReference type="NCBI Taxonomy" id="1917820"/>
    <lineage>
        <taxon>Bacteria</taxon>
        <taxon>Pseudomonadati</taxon>
        <taxon>Spirochaetota</taxon>
        <taxon>Spirochaetia</taxon>
        <taxon>Leptospirales</taxon>
        <taxon>Leptospiraceae</taxon>
        <taxon>Leptospira</taxon>
    </lineage>
</organism>